<dbReference type="Pfam" id="PF00756">
    <property type="entry name" value="Esterase"/>
    <property type="match status" value="1"/>
</dbReference>
<feature type="transmembrane region" description="Helical" evidence="1">
    <location>
        <begin position="106"/>
        <end position="127"/>
    </location>
</feature>
<feature type="transmembrane region" description="Helical" evidence="1">
    <location>
        <begin position="47"/>
        <end position="71"/>
    </location>
</feature>
<dbReference type="GO" id="GO:0016747">
    <property type="term" value="F:acyltransferase activity, transferring groups other than amino-acyl groups"/>
    <property type="evidence" value="ECO:0007669"/>
    <property type="project" value="TreeGrafter"/>
</dbReference>
<dbReference type="SUPFAM" id="SSF53474">
    <property type="entry name" value="alpha/beta-Hydrolases"/>
    <property type="match status" value="1"/>
</dbReference>
<evidence type="ECO:0000313" key="2">
    <source>
        <dbReference type="EMBL" id="PXY82212.1"/>
    </source>
</evidence>
<dbReference type="RefSeq" id="WP_110452417.1">
    <property type="nucleotide sequence ID" value="NZ_QGLL01000008.1"/>
</dbReference>
<accession>A0A318M278</accession>
<dbReference type="InterPro" id="IPR050583">
    <property type="entry name" value="Mycobacterial_A85_antigen"/>
</dbReference>
<keyword evidence="1" id="KW-0472">Membrane</keyword>
<dbReference type="Gene3D" id="3.40.50.1820">
    <property type="entry name" value="alpha/beta hydrolase"/>
    <property type="match status" value="1"/>
</dbReference>
<proteinExistence type="predicted"/>
<dbReference type="InterPro" id="IPR029058">
    <property type="entry name" value="AB_hydrolase_fold"/>
</dbReference>
<dbReference type="PANTHER" id="PTHR48098">
    <property type="entry name" value="ENTEROCHELIN ESTERASE-RELATED"/>
    <property type="match status" value="1"/>
</dbReference>
<dbReference type="OrthoDB" id="3723842at2"/>
<protein>
    <submittedName>
        <fullName evidence="2">Esterase</fullName>
    </submittedName>
</protein>
<keyword evidence="1" id="KW-0812">Transmembrane</keyword>
<gene>
    <name evidence="2" type="ORF">DKK75_05345</name>
</gene>
<dbReference type="EMBL" id="QGLL01000008">
    <property type="protein sequence ID" value="PXY82212.1"/>
    <property type="molecule type" value="Genomic_DNA"/>
</dbReference>
<evidence type="ECO:0000256" key="1">
    <source>
        <dbReference type="SAM" id="Phobius"/>
    </source>
</evidence>
<evidence type="ECO:0000313" key="3">
    <source>
        <dbReference type="Proteomes" id="UP000247744"/>
    </source>
</evidence>
<keyword evidence="1" id="KW-1133">Transmembrane helix</keyword>
<sequence length="461" mass="49721">MGTWLAKVHLTQGWLPATMFTLTALVLVLLVLTGLTHGRWRTLLRQFAIAVGIGALGLLATWLVSDVFMLFGVSLGWMVIITVALCFLAAGFAICILFTARGWRRFLAALSVLLCLLSTGLRVDIIYGEFTTLGSLFDVTLYPDYGSHPAARPAMSVAQWRSRASRGDLPSYPRSGRSYSVRISNDSSQFLARPADIYLPPAALSEKPPALPVFVLLAGQPGSPDRLFTAGSIQAMMDAYAAQHHGLAPVVVSPDQNGSSFHNSLCVDSPVYGKAETYLSHDVPAWIRANLPVASQPQLWAIGGFSQGGTCSTQLGARHPDVYGNMLPADGELEPTQGRKDQMIHDYFGGDRKRFLAQVPARAILERAPSSQRLFTAAGSNDKESQHNMMIIAKAADQAGMSVEAVVTQGSGHDWHTVKAAWKPGLEWLGEAMGLGKMSQPVQDFPDIVVADIGSTADRTD</sequence>
<dbReference type="Proteomes" id="UP000247744">
    <property type="component" value="Unassembled WGS sequence"/>
</dbReference>
<reference evidence="2 3" key="1">
    <citation type="submission" date="2018-05" db="EMBL/GenBank/DDBJ databases">
        <title>Reference genomes for bee gut microbiota database.</title>
        <authorList>
            <person name="Ellegaard K.M."/>
        </authorList>
    </citation>
    <scope>NUCLEOTIDE SEQUENCE [LARGE SCALE GENOMIC DNA]</scope>
    <source>
        <strain evidence="2 3">ESL0200</strain>
    </source>
</reference>
<dbReference type="InterPro" id="IPR000801">
    <property type="entry name" value="Esterase-like"/>
</dbReference>
<dbReference type="PANTHER" id="PTHR48098:SF1">
    <property type="entry name" value="DIACYLGLYCEROL ACYLTRANSFERASE_MYCOLYLTRANSFERASE AG85A"/>
    <property type="match status" value="1"/>
</dbReference>
<comment type="caution">
    <text evidence="2">The sequence shown here is derived from an EMBL/GenBank/DDBJ whole genome shotgun (WGS) entry which is preliminary data.</text>
</comment>
<name>A0A318M278_9BIFI</name>
<feature type="transmembrane region" description="Helical" evidence="1">
    <location>
        <begin position="77"/>
        <end position="99"/>
    </location>
</feature>
<organism evidence="2 3">
    <name type="scientific">Bifidobacterium asteroides</name>
    <dbReference type="NCBI Taxonomy" id="1684"/>
    <lineage>
        <taxon>Bacteria</taxon>
        <taxon>Bacillati</taxon>
        <taxon>Actinomycetota</taxon>
        <taxon>Actinomycetes</taxon>
        <taxon>Bifidobacteriales</taxon>
        <taxon>Bifidobacteriaceae</taxon>
        <taxon>Bifidobacterium</taxon>
    </lineage>
</organism>
<feature type="transmembrane region" description="Helical" evidence="1">
    <location>
        <begin position="14"/>
        <end position="35"/>
    </location>
</feature>
<dbReference type="AlphaFoldDB" id="A0A318M278"/>